<evidence type="ECO:0000313" key="1">
    <source>
        <dbReference type="EMBL" id="MBK0393156.1"/>
    </source>
</evidence>
<dbReference type="AlphaFoldDB" id="A0A934Q274"/>
<reference evidence="1" key="1">
    <citation type="submission" date="2020-12" db="EMBL/GenBank/DDBJ databases">
        <title>Ramlibacter sp. nov., isolated from a freshwater alga, Cryptomonas.</title>
        <authorList>
            <person name="Kim H.M."/>
            <person name="Jeon C.O."/>
        </authorList>
    </citation>
    <scope>NUCLEOTIDE SEQUENCE</scope>
    <source>
        <strain evidence="1">CrO1</strain>
    </source>
</reference>
<dbReference type="Proteomes" id="UP000617041">
    <property type="component" value="Unassembled WGS sequence"/>
</dbReference>
<comment type="caution">
    <text evidence="1">The sequence shown here is derived from an EMBL/GenBank/DDBJ whole genome shotgun (WGS) entry which is preliminary data.</text>
</comment>
<accession>A0A934Q274</accession>
<name>A0A934Q274_9BURK</name>
<dbReference type="EMBL" id="JAEDAO010000001">
    <property type="protein sequence ID" value="MBK0393156.1"/>
    <property type="molecule type" value="Genomic_DNA"/>
</dbReference>
<dbReference type="RefSeq" id="WP_200788141.1">
    <property type="nucleotide sequence ID" value="NZ_JAEDAO010000001.1"/>
</dbReference>
<gene>
    <name evidence="1" type="ORF">I8E28_11200</name>
</gene>
<proteinExistence type="predicted"/>
<evidence type="ECO:0000313" key="2">
    <source>
        <dbReference type="Proteomes" id="UP000617041"/>
    </source>
</evidence>
<keyword evidence="2" id="KW-1185">Reference proteome</keyword>
<sequence>MTTPLTERLAAACASAILTLAILQSVALIGHPREEASSKVAHARAAASAPAATTAR</sequence>
<protein>
    <submittedName>
        <fullName evidence="1">Uncharacterized protein</fullName>
    </submittedName>
</protein>
<organism evidence="1 2">
    <name type="scientific">Ramlibacter algicola</name>
    <dbReference type="NCBI Taxonomy" id="2795217"/>
    <lineage>
        <taxon>Bacteria</taxon>
        <taxon>Pseudomonadati</taxon>
        <taxon>Pseudomonadota</taxon>
        <taxon>Betaproteobacteria</taxon>
        <taxon>Burkholderiales</taxon>
        <taxon>Comamonadaceae</taxon>
        <taxon>Ramlibacter</taxon>
    </lineage>
</organism>